<dbReference type="EMBL" id="MVBO01000015">
    <property type="protein sequence ID" value="OZJ05418.1"/>
    <property type="molecule type" value="Genomic_DNA"/>
</dbReference>
<dbReference type="FunFam" id="1.20.120.310:FF:000003">
    <property type="entry name" value="Sulfhydryl oxidase"/>
    <property type="match status" value="1"/>
</dbReference>
<proteinExistence type="predicted"/>
<dbReference type="GO" id="GO:0050660">
    <property type="term" value="F:flavin adenine dinucleotide binding"/>
    <property type="evidence" value="ECO:0007669"/>
    <property type="project" value="TreeGrafter"/>
</dbReference>
<evidence type="ECO:0000256" key="7">
    <source>
        <dbReference type="ARBA" id="ARBA00023157"/>
    </source>
</evidence>
<comment type="caution">
    <text evidence="11">The sequence shown here is derived from an EMBL/GenBank/DDBJ whole genome shotgun (WGS) entry which is preliminary data.</text>
</comment>
<dbReference type="Pfam" id="PF04777">
    <property type="entry name" value="Evr1_Alr"/>
    <property type="match status" value="1"/>
</dbReference>
<sequence length="206" mass="22901">MAQEQTQHATTVDPVTGKTVILKDGKPCRTCMDMKTWSRLTKSAKKSKTSQKDEQPQPTSDTKTESTSSTLVTAKTAAGLTAAASVLTSASGPNDCPVDSEQLGQATWTFLHTMAAYYPERPSPSQMESMRTFLSTFSQFYPCWYCADAFREDMEINPPQVASRRKLSQWLCERHNVVNVRLGKGVFDCAKVDERWRDGPADGRCD</sequence>
<dbReference type="PANTHER" id="PTHR12645">
    <property type="entry name" value="ALR/ERV"/>
    <property type="match status" value="1"/>
</dbReference>
<evidence type="ECO:0000256" key="5">
    <source>
        <dbReference type="ARBA" id="ARBA00023002"/>
    </source>
</evidence>
<dbReference type="InterPro" id="IPR017905">
    <property type="entry name" value="ERV/ALR_sulphydryl_oxidase"/>
</dbReference>
<reference evidence="11 12" key="1">
    <citation type="journal article" date="2017" name="Mycologia">
        <title>Bifiguratus adelaidae, gen. et sp. nov., a new member of Mucoromycotina in endophytic and soil-dwelling habitats.</title>
        <authorList>
            <person name="Torres-Cruz T.J."/>
            <person name="Billingsley Tobias T.L."/>
            <person name="Almatruk M."/>
            <person name="Hesse C."/>
            <person name="Kuske C.R."/>
            <person name="Desiro A."/>
            <person name="Benucci G.M."/>
            <person name="Bonito G."/>
            <person name="Stajich J.E."/>
            <person name="Dunlap C."/>
            <person name="Arnold A.E."/>
            <person name="Porras-Alfaro A."/>
        </authorList>
    </citation>
    <scope>NUCLEOTIDE SEQUENCE [LARGE SCALE GENOMIC DNA]</scope>
    <source>
        <strain evidence="11 12">AZ0501</strain>
    </source>
</reference>
<comment type="subcellular location">
    <subcellularLocation>
        <location evidence="2">Mitochondrion intermembrane space</location>
    </subcellularLocation>
</comment>
<keyword evidence="12" id="KW-1185">Reference proteome</keyword>
<dbReference type="GO" id="GO:0006879">
    <property type="term" value="P:intracellular iron ion homeostasis"/>
    <property type="evidence" value="ECO:0007669"/>
    <property type="project" value="EnsemblFungi"/>
</dbReference>
<dbReference type="EC" id="1.8.3.2" evidence="8"/>
<comment type="catalytic activity">
    <reaction evidence="8">
        <text>2 R'C(R)SH + O2 = R'C(R)S-S(R)CR' + H2O2</text>
        <dbReference type="Rhea" id="RHEA:17357"/>
        <dbReference type="ChEBI" id="CHEBI:15379"/>
        <dbReference type="ChEBI" id="CHEBI:16240"/>
        <dbReference type="ChEBI" id="CHEBI:16520"/>
        <dbReference type="ChEBI" id="CHEBI:17412"/>
        <dbReference type="EC" id="1.8.3.2"/>
    </reaction>
</comment>
<evidence type="ECO:0000256" key="4">
    <source>
        <dbReference type="ARBA" id="ARBA00022827"/>
    </source>
</evidence>
<dbReference type="Proteomes" id="UP000242875">
    <property type="component" value="Unassembled WGS sequence"/>
</dbReference>
<evidence type="ECO:0000256" key="3">
    <source>
        <dbReference type="ARBA" id="ARBA00022630"/>
    </source>
</evidence>
<dbReference type="PROSITE" id="PS51324">
    <property type="entry name" value="ERV_ALR"/>
    <property type="match status" value="1"/>
</dbReference>
<evidence type="ECO:0000256" key="8">
    <source>
        <dbReference type="RuleBase" id="RU371123"/>
    </source>
</evidence>
<evidence type="ECO:0000313" key="12">
    <source>
        <dbReference type="Proteomes" id="UP000242875"/>
    </source>
</evidence>
<keyword evidence="4 8" id="KW-0274">FAD</keyword>
<gene>
    <name evidence="11" type="ORF">BZG36_01660</name>
</gene>
<keyword evidence="5 8" id="KW-0560">Oxidoreductase</keyword>
<dbReference type="AlphaFoldDB" id="A0A261Y4A9"/>
<feature type="compositionally biased region" description="Low complexity" evidence="9">
    <location>
        <begin position="59"/>
        <end position="70"/>
    </location>
</feature>
<accession>A0A261Y4A9</accession>
<name>A0A261Y4A9_9FUNG</name>
<protein>
    <recommendedName>
        <fullName evidence="8">Sulfhydryl oxidase</fullName>
        <ecNumber evidence="8">1.8.3.2</ecNumber>
    </recommendedName>
</protein>
<dbReference type="InterPro" id="IPR036774">
    <property type="entry name" value="ERV/ALR_sulphydryl_oxid_sf"/>
</dbReference>
<dbReference type="InterPro" id="IPR039799">
    <property type="entry name" value="ALR/ERV"/>
</dbReference>
<feature type="domain" description="ERV/ALR sulfhydryl oxidase" evidence="10">
    <location>
        <begin position="96"/>
        <end position="196"/>
    </location>
</feature>
<dbReference type="SUPFAM" id="SSF69000">
    <property type="entry name" value="FAD-dependent thiol oxidase"/>
    <property type="match status" value="1"/>
</dbReference>
<comment type="cofactor">
    <cofactor evidence="1 8">
        <name>FAD</name>
        <dbReference type="ChEBI" id="CHEBI:57692"/>
    </cofactor>
</comment>
<dbReference type="PANTHER" id="PTHR12645:SF0">
    <property type="entry name" value="FAD-LINKED SULFHYDRYL OXIDASE ALR"/>
    <property type="match status" value="1"/>
</dbReference>
<evidence type="ECO:0000259" key="10">
    <source>
        <dbReference type="PROSITE" id="PS51324"/>
    </source>
</evidence>
<evidence type="ECO:0000313" key="11">
    <source>
        <dbReference type="EMBL" id="OZJ05418.1"/>
    </source>
</evidence>
<organism evidence="11 12">
    <name type="scientific">Bifiguratus adelaidae</name>
    <dbReference type="NCBI Taxonomy" id="1938954"/>
    <lineage>
        <taxon>Eukaryota</taxon>
        <taxon>Fungi</taxon>
        <taxon>Fungi incertae sedis</taxon>
        <taxon>Mucoromycota</taxon>
        <taxon>Mucoromycotina</taxon>
        <taxon>Endogonomycetes</taxon>
        <taxon>Endogonales</taxon>
        <taxon>Endogonales incertae sedis</taxon>
        <taxon>Bifiguratus</taxon>
    </lineage>
</organism>
<keyword evidence="7" id="KW-1015">Disulfide bond</keyword>
<feature type="region of interest" description="Disordered" evidence="9">
    <location>
        <begin position="39"/>
        <end position="70"/>
    </location>
</feature>
<dbReference type="Gene3D" id="1.20.120.310">
    <property type="entry name" value="ERV/ALR sulfhydryl oxidase domain"/>
    <property type="match status" value="1"/>
</dbReference>
<dbReference type="GO" id="GO:0160203">
    <property type="term" value="P:mitochondrial disulfide relay system"/>
    <property type="evidence" value="ECO:0007669"/>
    <property type="project" value="EnsemblFungi"/>
</dbReference>
<keyword evidence="6" id="KW-0496">Mitochondrion</keyword>
<dbReference type="GO" id="GO:0016971">
    <property type="term" value="F:flavin-dependent sulfhydryl oxidase activity"/>
    <property type="evidence" value="ECO:0007669"/>
    <property type="project" value="EnsemblFungi"/>
</dbReference>
<dbReference type="GO" id="GO:0005758">
    <property type="term" value="C:mitochondrial intermembrane space"/>
    <property type="evidence" value="ECO:0007669"/>
    <property type="project" value="UniProtKB-SubCell"/>
</dbReference>
<dbReference type="GO" id="GO:0034599">
    <property type="term" value="P:cellular response to oxidative stress"/>
    <property type="evidence" value="ECO:0007669"/>
    <property type="project" value="EnsemblFungi"/>
</dbReference>
<keyword evidence="3 8" id="KW-0285">Flavoprotein</keyword>
<evidence type="ECO:0000256" key="6">
    <source>
        <dbReference type="ARBA" id="ARBA00023128"/>
    </source>
</evidence>
<dbReference type="OrthoDB" id="17199at2759"/>
<evidence type="ECO:0000256" key="1">
    <source>
        <dbReference type="ARBA" id="ARBA00001974"/>
    </source>
</evidence>
<evidence type="ECO:0000256" key="2">
    <source>
        <dbReference type="ARBA" id="ARBA00004569"/>
    </source>
</evidence>
<evidence type="ECO:0000256" key="9">
    <source>
        <dbReference type="SAM" id="MobiDB-lite"/>
    </source>
</evidence>